<feature type="transmembrane region" description="Helical" evidence="1">
    <location>
        <begin position="6"/>
        <end position="26"/>
    </location>
</feature>
<evidence type="ECO:0000256" key="1">
    <source>
        <dbReference type="SAM" id="Phobius"/>
    </source>
</evidence>
<keyword evidence="1" id="KW-0812">Transmembrane</keyword>
<dbReference type="AlphaFoldDB" id="A0A9Y1BMA2"/>
<evidence type="ECO:0000313" key="2">
    <source>
        <dbReference type="EMBL" id="UJG41678.1"/>
    </source>
</evidence>
<feature type="transmembrane region" description="Helical" evidence="1">
    <location>
        <begin position="47"/>
        <end position="64"/>
    </location>
</feature>
<gene>
    <name evidence="2" type="ORF">K9W45_04235</name>
</gene>
<reference evidence="2" key="1">
    <citation type="journal article" date="2022" name="Nat. Microbiol.">
        <title>Unique mobile elements and scalable gene flow at the prokaryote-eukaryote boundary revealed by circularized Asgard archaea genomes.</title>
        <authorList>
            <person name="Wu F."/>
            <person name="Speth D.R."/>
            <person name="Philosof A."/>
            <person name="Cremiere A."/>
            <person name="Narayanan A."/>
            <person name="Barco R.A."/>
            <person name="Connon S.A."/>
            <person name="Amend J.P."/>
            <person name="Antoshechkin I.A."/>
            <person name="Orphan V.J."/>
        </authorList>
    </citation>
    <scope>NUCLEOTIDE SEQUENCE</scope>
    <source>
        <strain evidence="2">PM71</strain>
    </source>
</reference>
<protein>
    <submittedName>
        <fullName evidence="2">Uncharacterized protein</fullName>
    </submittedName>
</protein>
<dbReference type="EMBL" id="CP084166">
    <property type="protein sequence ID" value="UJG41678.1"/>
    <property type="molecule type" value="Genomic_DNA"/>
</dbReference>
<accession>A0A9Y1BMA2</accession>
<organism evidence="2">
    <name type="scientific">Candidatus Heimdallarchaeum aukensis</name>
    <dbReference type="NCBI Taxonomy" id="2876573"/>
    <lineage>
        <taxon>Archaea</taxon>
        <taxon>Promethearchaeati</taxon>
        <taxon>Candidatus Heimdallarchaeota</taxon>
        <taxon>Candidatus Heimdallarchaeia (ex Rinke et al. 2021) (nom. nud.)</taxon>
        <taxon>Candidatus Heimdallarchaeales</taxon>
        <taxon>Candidatus Heimdallarchaeaceae</taxon>
        <taxon>Candidatus Heimdallarchaeum</taxon>
    </lineage>
</organism>
<keyword evidence="1" id="KW-1133">Transmembrane helix</keyword>
<dbReference type="Proteomes" id="UP001201020">
    <property type="component" value="Chromosome"/>
</dbReference>
<sequence length="150" mass="17740">MTEVVSLIFSTISIFLSVVTVYLSFFRPKRASLNLSGPIFNPQAKEWGLYIINAGTASTLMFLLDIKMIIDSVEYQGKIRPKQQQYELKHSKEYKLYWATFPVTDRKQIEGKEKIQIYVDIKFFSKKFKRYKKYTDLPEEDLKRFIDSIQ</sequence>
<keyword evidence="1" id="KW-0472">Membrane</keyword>
<name>A0A9Y1BMA2_9ARCH</name>
<proteinExistence type="predicted"/>